<comment type="caution">
    <text evidence="2">The sequence shown here is derived from an EMBL/GenBank/DDBJ whole genome shotgun (WGS) entry which is preliminary data.</text>
</comment>
<feature type="transmembrane region" description="Helical" evidence="1">
    <location>
        <begin position="59"/>
        <end position="79"/>
    </location>
</feature>
<evidence type="ECO:0000313" key="2">
    <source>
        <dbReference type="EMBL" id="HJE15245.1"/>
    </source>
</evidence>
<keyword evidence="1" id="KW-1133">Transmembrane helix</keyword>
<evidence type="ECO:0000256" key="1">
    <source>
        <dbReference type="SAM" id="Phobius"/>
    </source>
</evidence>
<dbReference type="Pfam" id="PF06912">
    <property type="entry name" value="DUF1275"/>
    <property type="match status" value="1"/>
</dbReference>
<dbReference type="AlphaFoldDB" id="A0A921B3B9"/>
<dbReference type="InterPro" id="IPR010699">
    <property type="entry name" value="DUF1275"/>
</dbReference>
<dbReference type="EMBL" id="DYXY01000103">
    <property type="protein sequence ID" value="HJE15245.1"/>
    <property type="molecule type" value="Genomic_DNA"/>
</dbReference>
<dbReference type="PANTHER" id="PTHR37314">
    <property type="entry name" value="SLR0142 PROTEIN"/>
    <property type="match status" value="1"/>
</dbReference>
<name>A0A921B3B9_9LACO</name>
<feature type="transmembrane region" description="Helical" evidence="1">
    <location>
        <begin position="173"/>
        <end position="194"/>
    </location>
</feature>
<accession>A0A921B3B9</accession>
<proteinExistence type="predicted"/>
<dbReference type="PANTHER" id="PTHR37314:SF4">
    <property type="entry name" value="UPF0700 TRANSMEMBRANE PROTEIN YOAK"/>
    <property type="match status" value="1"/>
</dbReference>
<gene>
    <name evidence="2" type="ORF">K8W17_04125</name>
</gene>
<organism evidence="2 3">
    <name type="scientific">Lapidilactobacillus dextrinicus</name>
    <dbReference type="NCBI Taxonomy" id="51664"/>
    <lineage>
        <taxon>Bacteria</taxon>
        <taxon>Bacillati</taxon>
        <taxon>Bacillota</taxon>
        <taxon>Bacilli</taxon>
        <taxon>Lactobacillales</taxon>
        <taxon>Lactobacillaceae</taxon>
        <taxon>Lapidilactobacillus</taxon>
    </lineage>
</organism>
<protein>
    <submittedName>
        <fullName evidence="2">DUF1275 domain-containing protein</fullName>
    </submittedName>
</protein>
<feature type="transmembrane region" description="Helical" evidence="1">
    <location>
        <begin position="200"/>
        <end position="217"/>
    </location>
</feature>
<evidence type="ECO:0000313" key="3">
    <source>
        <dbReference type="Proteomes" id="UP000774947"/>
    </source>
</evidence>
<keyword evidence="1" id="KW-0812">Transmembrane</keyword>
<keyword evidence="1" id="KW-0472">Membrane</keyword>
<reference evidence="2" key="2">
    <citation type="submission" date="2021-09" db="EMBL/GenBank/DDBJ databases">
        <authorList>
            <person name="Gilroy R."/>
        </authorList>
    </citation>
    <scope>NUCLEOTIDE SEQUENCE</scope>
    <source>
        <strain evidence="2">CHK173-2119</strain>
    </source>
</reference>
<feature type="transmembrane region" description="Helical" evidence="1">
    <location>
        <begin position="99"/>
        <end position="126"/>
    </location>
</feature>
<reference evidence="2" key="1">
    <citation type="journal article" date="2021" name="PeerJ">
        <title>Extensive microbial diversity within the chicken gut microbiome revealed by metagenomics and culture.</title>
        <authorList>
            <person name="Gilroy R."/>
            <person name="Ravi A."/>
            <person name="Getino M."/>
            <person name="Pursley I."/>
            <person name="Horton D.L."/>
            <person name="Alikhan N.F."/>
            <person name="Baker D."/>
            <person name="Gharbi K."/>
            <person name="Hall N."/>
            <person name="Watson M."/>
            <person name="Adriaenssens E.M."/>
            <person name="Foster-Nyarko E."/>
            <person name="Jarju S."/>
            <person name="Secka A."/>
            <person name="Antonio M."/>
            <person name="Oren A."/>
            <person name="Chaudhuri R.R."/>
            <person name="La Ragione R."/>
            <person name="Hildebrand F."/>
            <person name="Pallen M.J."/>
        </authorList>
    </citation>
    <scope>NUCLEOTIDE SEQUENCE</scope>
    <source>
        <strain evidence="2">CHK173-2119</strain>
    </source>
</reference>
<dbReference type="Proteomes" id="UP000774947">
    <property type="component" value="Unassembled WGS sequence"/>
</dbReference>
<sequence length="222" mass="24569">MKKTIPAYEQPLFGALLTMTAGGMDAYSYLLHGKVFAGMQTGNLILLGIRLGERQFNLCWRYAISLLAFFAGTLLVRIFQRNHLFKTHGTKDRQVILLYQALLLILVALLGTHISNFTATIILSIAAAAELQAFHQLDGVPFTPLMMTGNLRTLAETSWDTLAYREVAAKHRLITTLLIFISFTLGAVIVAVVIPYLGTSSILIPVAILLLAWLRLAHVQNF</sequence>